<sequence length="265" mass="29482">MDIIDQPAQQELNLDEKQWYSMSLGDLTLFLQQNGNELLTAVSYQDRDKPALCKALGKIEQLPDGVSVGERLYSGPEEESVYIELQLADKPYQVNADRPIKLGPKGRAVLYVSTSLWVQLKTVDTQKVMTEYPAIVPRMSWVGSTTIEGALCYSTKTAAPSELSQVSRKVHRAITALEIVNDSNHSPLTIQRLSLPLNMLSLFYSESAGYWTESVRFRMDASTGETVIVTSQKPPDELGDCTKISTARDSKQSSRLRTAMKLIMG</sequence>
<dbReference type="EMBL" id="JBBMRA010000002">
    <property type="protein sequence ID" value="MEM5535537.1"/>
    <property type="molecule type" value="Genomic_DNA"/>
</dbReference>
<keyword evidence="2" id="KW-1185">Reference proteome</keyword>
<evidence type="ECO:0008006" key="3">
    <source>
        <dbReference type="Google" id="ProtNLM"/>
    </source>
</evidence>
<dbReference type="Proteomes" id="UP001449225">
    <property type="component" value="Unassembled WGS sequence"/>
</dbReference>
<evidence type="ECO:0000313" key="1">
    <source>
        <dbReference type="EMBL" id="MEM5535537.1"/>
    </source>
</evidence>
<dbReference type="RefSeq" id="WP_067981867.1">
    <property type="nucleotide sequence ID" value="NZ_CAXBCE010000007.1"/>
</dbReference>
<comment type="caution">
    <text evidence="1">The sequence shown here is derived from an EMBL/GenBank/DDBJ whole genome shotgun (WGS) entry which is preliminary data.</text>
</comment>
<organism evidence="1 2">
    <name type="scientific">Neptuniibacter pectenicola</name>
    <dbReference type="NCBI Taxonomy" id="1806669"/>
    <lineage>
        <taxon>Bacteria</taxon>
        <taxon>Pseudomonadati</taxon>
        <taxon>Pseudomonadota</taxon>
        <taxon>Gammaproteobacteria</taxon>
        <taxon>Oceanospirillales</taxon>
        <taxon>Oceanospirillaceae</taxon>
        <taxon>Neptuniibacter</taxon>
    </lineage>
</organism>
<gene>
    <name evidence="1" type="ORF">WNY58_03925</name>
</gene>
<name>A0ABU9TPK8_9GAMM</name>
<evidence type="ECO:0000313" key="2">
    <source>
        <dbReference type="Proteomes" id="UP001449225"/>
    </source>
</evidence>
<reference evidence="1 2" key="1">
    <citation type="submission" date="2024-03" db="EMBL/GenBank/DDBJ databases">
        <title>Community enrichment and isolation of bacterial strains for fucoidan degradation.</title>
        <authorList>
            <person name="Sichert A."/>
        </authorList>
    </citation>
    <scope>NUCLEOTIDE SEQUENCE [LARGE SCALE GENOMIC DNA]</scope>
    <source>
        <strain evidence="1 2">AS76</strain>
    </source>
</reference>
<proteinExistence type="predicted"/>
<accession>A0ABU9TPK8</accession>
<protein>
    <recommendedName>
        <fullName evidence="3">DUF4340 domain-containing protein</fullName>
    </recommendedName>
</protein>